<evidence type="ECO:0000256" key="1">
    <source>
        <dbReference type="ARBA" id="ARBA00009796"/>
    </source>
</evidence>
<evidence type="ECO:0000256" key="3">
    <source>
        <dbReference type="ARBA" id="ARBA00022559"/>
    </source>
</evidence>
<evidence type="ECO:0000256" key="5">
    <source>
        <dbReference type="ARBA" id="ARBA00023002"/>
    </source>
</evidence>
<keyword evidence="3" id="KW-0575">Peroxidase</keyword>
<dbReference type="GO" id="GO:0045454">
    <property type="term" value="P:cell redox homeostasis"/>
    <property type="evidence" value="ECO:0007669"/>
    <property type="project" value="TreeGrafter"/>
</dbReference>
<sequence>MQHLRSAVVRAACTQLRRPVAATAVRAFPQASQTLVQPAMNVRFASSRRAPVVSNGDDEEDDDFDYNDYFGDDEDEDKVKYPAPKAFIGKPAPAFTAPAVVRGDISEISLSDYLGKYVVLFFYPKDFTYVCPTEIIAFNDRAKEFEELGAQLIAASTDTPEVHLAWTRTPRNVGGLGKMKIPIVADVTKVISAKYGTLGEANGFPYRGLFVIDGEGILQSYTINNNPVGRSVDEALRLVKAFKFVEEHGEVCPANWQPGEATIVTNPKDSQEYFKNVK</sequence>
<dbReference type="InterPro" id="IPR019479">
    <property type="entry name" value="Peroxiredoxin_C"/>
</dbReference>
<dbReference type="Pfam" id="PF10417">
    <property type="entry name" value="1-cysPrx_C"/>
    <property type="match status" value="1"/>
</dbReference>
<dbReference type="CDD" id="cd03015">
    <property type="entry name" value="PRX_Typ2cys"/>
    <property type="match status" value="1"/>
</dbReference>
<dbReference type="GO" id="GO:0005829">
    <property type="term" value="C:cytosol"/>
    <property type="evidence" value="ECO:0007669"/>
    <property type="project" value="TreeGrafter"/>
</dbReference>
<dbReference type="RefSeq" id="XP_008862594.1">
    <property type="nucleotide sequence ID" value="XM_008864372.1"/>
</dbReference>
<dbReference type="PANTHER" id="PTHR10681:SF128">
    <property type="entry name" value="THIOREDOXIN-DEPENDENT PEROXIDE REDUCTASE, MITOCHONDRIAL"/>
    <property type="match status" value="1"/>
</dbReference>
<comment type="catalytic activity">
    <reaction evidence="8">
        <text>a hydroperoxide + [thioredoxin]-dithiol = an alcohol + [thioredoxin]-disulfide + H2O</text>
        <dbReference type="Rhea" id="RHEA:62620"/>
        <dbReference type="Rhea" id="RHEA-COMP:10698"/>
        <dbReference type="Rhea" id="RHEA-COMP:10700"/>
        <dbReference type="ChEBI" id="CHEBI:15377"/>
        <dbReference type="ChEBI" id="CHEBI:29950"/>
        <dbReference type="ChEBI" id="CHEBI:30879"/>
        <dbReference type="ChEBI" id="CHEBI:35924"/>
        <dbReference type="ChEBI" id="CHEBI:50058"/>
        <dbReference type="EC" id="1.11.1.24"/>
    </reaction>
</comment>
<dbReference type="GO" id="GO:0008379">
    <property type="term" value="F:thioredoxin peroxidase activity"/>
    <property type="evidence" value="ECO:0007669"/>
    <property type="project" value="TreeGrafter"/>
</dbReference>
<dbReference type="Pfam" id="PF00578">
    <property type="entry name" value="AhpC-TSA"/>
    <property type="match status" value="1"/>
</dbReference>
<evidence type="ECO:0000256" key="8">
    <source>
        <dbReference type="ARBA" id="ARBA00049091"/>
    </source>
</evidence>
<dbReference type="InterPro" id="IPR013766">
    <property type="entry name" value="Thioredoxin_domain"/>
</dbReference>
<dbReference type="STRING" id="157072.A0A024UR55"/>
<organism evidence="10">
    <name type="scientific">Aphanomyces invadans</name>
    <dbReference type="NCBI Taxonomy" id="157072"/>
    <lineage>
        <taxon>Eukaryota</taxon>
        <taxon>Sar</taxon>
        <taxon>Stramenopiles</taxon>
        <taxon>Oomycota</taxon>
        <taxon>Saprolegniomycetes</taxon>
        <taxon>Saprolegniales</taxon>
        <taxon>Verrucalvaceae</taxon>
        <taxon>Aphanomyces</taxon>
    </lineage>
</organism>
<reference evidence="10" key="1">
    <citation type="submission" date="2013-12" db="EMBL/GenBank/DDBJ databases">
        <title>The Genome Sequence of Aphanomyces invadans NJM9701.</title>
        <authorList>
            <consortium name="The Broad Institute Genomics Platform"/>
            <person name="Russ C."/>
            <person name="Tyler B."/>
            <person name="van West P."/>
            <person name="Dieguez-Uribeondo J."/>
            <person name="Young S.K."/>
            <person name="Zeng Q."/>
            <person name="Gargeya S."/>
            <person name="Fitzgerald M."/>
            <person name="Abouelleil A."/>
            <person name="Alvarado L."/>
            <person name="Chapman S.B."/>
            <person name="Gainer-Dewar J."/>
            <person name="Goldberg J."/>
            <person name="Griggs A."/>
            <person name="Gujja S."/>
            <person name="Hansen M."/>
            <person name="Howarth C."/>
            <person name="Imamovic A."/>
            <person name="Ireland A."/>
            <person name="Larimer J."/>
            <person name="McCowan C."/>
            <person name="Murphy C."/>
            <person name="Pearson M."/>
            <person name="Poon T.W."/>
            <person name="Priest M."/>
            <person name="Roberts A."/>
            <person name="Saif S."/>
            <person name="Shea T."/>
            <person name="Sykes S."/>
            <person name="Wortman J."/>
            <person name="Nusbaum C."/>
            <person name="Birren B."/>
        </authorList>
    </citation>
    <scope>NUCLEOTIDE SEQUENCE [LARGE SCALE GENOMIC DNA]</scope>
    <source>
        <strain evidence="10">NJM9701</strain>
    </source>
</reference>
<evidence type="ECO:0000256" key="7">
    <source>
        <dbReference type="ARBA" id="ARBA00023284"/>
    </source>
</evidence>
<dbReference type="InterPro" id="IPR050217">
    <property type="entry name" value="Peroxiredoxin"/>
</dbReference>
<dbReference type="GO" id="GO:0033554">
    <property type="term" value="P:cellular response to stress"/>
    <property type="evidence" value="ECO:0007669"/>
    <property type="project" value="TreeGrafter"/>
</dbReference>
<dbReference type="EC" id="1.11.1.24" evidence="2"/>
<dbReference type="GeneID" id="20078353"/>
<dbReference type="eggNOG" id="KOG0852">
    <property type="taxonomic scope" value="Eukaryota"/>
</dbReference>
<dbReference type="InterPro" id="IPR000866">
    <property type="entry name" value="AhpC/TSA"/>
</dbReference>
<dbReference type="AlphaFoldDB" id="A0A024UR55"/>
<dbReference type="PROSITE" id="PS51352">
    <property type="entry name" value="THIOREDOXIN_2"/>
    <property type="match status" value="1"/>
</dbReference>
<dbReference type="Gene3D" id="3.40.30.10">
    <property type="entry name" value="Glutaredoxin"/>
    <property type="match status" value="1"/>
</dbReference>
<dbReference type="FunFam" id="3.40.30.10:FF:000003">
    <property type="entry name" value="Peroxiredoxin 1"/>
    <property type="match status" value="1"/>
</dbReference>
<keyword evidence="6" id="KW-1015">Disulfide bond</keyword>
<dbReference type="OrthoDB" id="29773at2759"/>
<dbReference type="SUPFAM" id="SSF52833">
    <property type="entry name" value="Thioredoxin-like"/>
    <property type="match status" value="1"/>
</dbReference>
<proteinExistence type="inferred from homology"/>
<protein>
    <recommendedName>
        <fullName evidence="2">thioredoxin-dependent peroxiredoxin</fullName>
        <ecNumber evidence="2">1.11.1.24</ecNumber>
    </recommendedName>
</protein>
<evidence type="ECO:0000256" key="2">
    <source>
        <dbReference type="ARBA" id="ARBA00013017"/>
    </source>
</evidence>
<gene>
    <name evidence="10" type="ORF">H310_01303</name>
</gene>
<dbReference type="PANTHER" id="PTHR10681">
    <property type="entry name" value="THIOREDOXIN PEROXIDASE"/>
    <property type="match status" value="1"/>
</dbReference>
<evidence type="ECO:0000256" key="6">
    <source>
        <dbReference type="ARBA" id="ARBA00023157"/>
    </source>
</evidence>
<dbReference type="InterPro" id="IPR036249">
    <property type="entry name" value="Thioredoxin-like_sf"/>
</dbReference>
<dbReference type="GO" id="GO:0042744">
    <property type="term" value="P:hydrogen peroxide catabolic process"/>
    <property type="evidence" value="ECO:0007669"/>
    <property type="project" value="TreeGrafter"/>
</dbReference>
<keyword evidence="7" id="KW-0676">Redox-active center</keyword>
<evidence type="ECO:0000259" key="9">
    <source>
        <dbReference type="PROSITE" id="PS51352"/>
    </source>
</evidence>
<dbReference type="GO" id="GO:0006979">
    <property type="term" value="P:response to oxidative stress"/>
    <property type="evidence" value="ECO:0007669"/>
    <property type="project" value="TreeGrafter"/>
</dbReference>
<keyword evidence="5" id="KW-0560">Oxidoreductase</keyword>
<dbReference type="EMBL" id="KI913953">
    <property type="protein sequence ID" value="ETW08789.1"/>
    <property type="molecule type" value="Genomic_DNA"/>
</dbReference>
<keyword evidence="4" id="KW-0049">Antioxidant</keyword>
<name>A0A024UR55_9STRA</name>
<evidence type="ECO:0000256" key="4">
    <source>
        <dbReference type="ARBA" id="ARBA00022862"/>
    </source>
</evidence>
<evidence type="ECO:0000313" key="10">
    <source>
        <dbReference type="EMBL" id="ETW08789.1"/>
    </source>
</evidence>
<accession>A0A024UR55</accession>
<feature type="domain" description="Thioredoxin" evidence="9">
    <location>
        <begin position="86"/>
        <end position="244"/>
    </location>
</feature>
<comment type="similarity">
    <text evidence="1">Belongs to the peroxiredoxin family. AhpC/Prx1 subfamily.</text>
</comment>
<dbReference type="VEuPathDB" id="FungiDB:H310_01303"/>